<feature type="compositionally biased region" description="Low complexity" evidence="1">
    <location>
        <begin position="314"/>
        <end position="342"/>
    </location>
</feature>
<keyword evidence="3" id="KW-1185">Reference proteome</keyword>
<dbReference type="Proteomes" id="UP000481858">
    <property type="component" value="Unassembled WGS sequence"/>
</dbReference>
<feature type="region of interest" description="Disordered" evidence="1">
    <location>
        <begin position="301"/>
        <end position="356"/>
    </location>
</feature>
<feature type="compositionally biased region" description="Polar residues" evidence="1">
    <location>
        <begin position="302"/>
        <end position="313"/>
    </location>
</feature>
<dbReference type="EMBL" id="WUBL01000106">
    <property type="protein sequence ID" value="KAF2965780.1"/>
    <property type="molecule type" value="Genomic_DNA"/>
</dbReference>
<feature type="region of interest" description="Disordered" evidence="1">
    <location>
        <begin position="1"/>
        <end position="176"/>
    </location>
</feature>
<proteinExistence type="predicted"/>
<evidence type="ECO:0000313" key="3">
    <source>
        <dbReference type="Proteomes" id="UP000481858"/>
    </source>
</evidence>
<reference evidence="2 3" key="1">
    <citation type="submission" date="2019-12" db="EMBL/GenBank/DDBJ databases">
        <title>Draft genome sequence of the ascomycete Xylaria multiplex DSM 110363.</title>
        <authorList>
            <person name="Buettner E."/>
            <person name="Kellner H."/>
        </authorList>
    </citation>
    <scope>NUCLEOTIDE SEQUENCE [LARGE SCALE GENOMIC DNA]</scope>
    <source>
        <strain evidence="2 3">DSM 110363</strain>
    </source>
</reference>
<organism evidence="2 3">
    <name type="scientific">Xylaria multiplex</name>
    <dbReference type="NCBI Taxonomy" id="323545"/>
    <lineage>
        <taxon>Eukaryota</taxon>
        <taxon>Fungi</taxon>
        <taxon>Dikarya</taxon>
        <taxon>Ascomycota</taxon>
        <taxon>Pezizomycotina</taxon>
        <taxon>Sordariomycetes</taxon>
        <taxon>Xylariomycetidae</taxon>
        <taxon>Xylariales</taxon>
        <taxon>Xylariaceae</taxon>
        <taxon>Xylaria</taxon>
    </lineage>
</organism>
<feature type="compositionally biased region" description="Polar residues" evidence="1">
    <location>
        <begin position="79"/>
        <end position="98"/>
    </location>
</feature>
<sequence>MQFVPTPKSTPNRRHPPTGRNRNSYQKVYASENDLPSYKPNNVVSPSTPQKSASGRPSAPQTQSTNQKQRNKGNKSRSTKNGIITSPSRRLDGENTTLHPRESSAPIFAGSTFHASPAPSALPLPSFLGLSSADSPSVKAKAELAQESSPPQTDSDDGSPVDEPISSNGESPLEFFFRADRAEKARVRRASSANTDTVPTAAFTPLQDSFRKECNTIPKAVAHNSLRRPAFIERNTSPGIPASELHGGSRLHVGPAFSTPYQERIRAACSNPNPVQPTPTVNKTLDPSSSEALKRYLFTGQLGRSESQEPSPYSSTSQTIHRISQQQRRSSASQQQSAHPASQRPPFPTPTLPRGVFPASVLAGHAPCAQPVSSVHIHSESSPRSDHLRALEVDLRRALKLDSLG</sequence>
<dbReference type="InterPro" id="IPR028322">
    <property type="entry name" value="PNRC-like_rgn"/>
</dbReference>
<feature type="compositionally biased region" description="Low complexity" evidence="1">
    <location>
        <begin position="115"/>
        <end position="133"/>
    </location>
</feature>
<dbReference type="AlphaFoldDB" id="A0A7C8IKI0"/>
<protein>
    <recommendedName>
        <fullName evidence="4">Proteophosphoglycan 5</fullName>
    </recommendedName>
</protein>
<gene>
    <name evidence="2" type="ORF">GQX73_g7804</name>
</gene>
<comment type="caution">
    <text evidence="2">The sequence shown here is derived from an EMBL/GenBank/DDBJ whole genome shotgun (WGS) entry which is preliminary data.</text>
</comment>
<feature type="compositionally biased region" description="Polar residues" evidence="1">
    <location>
        <begin position="39"/>
        <end position="68"/>
    </location>
</feature>
<feature type="compositionally biased region" description="Basic residues" evidence="1">
    <location>
        <begin position="69"/>
        <end position="78"/>
    </location>
</feature>
<dbReference type="OrthoDB" id="2142961at2759"/>
<evidence type="ECO:0000256" key="1">
    <source>
        <dbReference type="SAM" id="MobiDB-lite"/>
    </source>
</evidence>
<dbReference type="Pfam" id="PF15365">
    <property type="entry name" value="PNRC"/>
    <property type="match status" value="1"/>
</dbReference>
<evidence type="ECO:0000313" key="2">
    <source>
        <dbReference type="EMBL" id="KAF2965780.1"/>
    </source>
</evidence>
<dbReference type="GO" id="GO:0016071">
    <property type="term" value="P:mRNA metabolic process"/>
    <property type="evidence" value="ECO:0007669"/>
    <property type="project" value="UniProtKB-ARBA"/>
</dbReference>
<evidence type="ECO:0008006" key="4">
    <source>
        <dbReference type="Google" id="ProtNLM"/>
    </source>
</evidence>
<dbReference type="InParanoid" id="A0A7C8IKI0"/>
<accession>A0A7C8IKI0</accession>
<name>A0A7C8IKI0_9PEZI</name>